<evidence type="ECO:0000313" key="2">
    <source>
        <dbReference type="EMBL" id="MDG0791427.1"/>
    </source>
</evidence>
<dbReference type="InterPro" id="IPR001173">
    <property type="entry name" value="Glyco_trans_2-like"/>
</dbReference>
<proteinExistence type="predicted"/>
<dbReference type="Pfam" id="PF00535">
    <property type="entry name" value="Glycos_transf_2"/>
    <property type="match status" value="1"/>
</dbReference>
<evidence type="ECO:0000259" key="1">
    <source>
        <dbReference type="Pfam" id="PF00535"/>
    </source>
</evidence>
<organism evidence="2 3">
    <name type="scientific">Cohnella ginsengisoli</name>
    <dbReference type="NCBI Taxonomy" id="425004"/>
    <lineage>
        <taxon>Bacteria</taxon>
        <taxon>Bacillati</taxon>
        <taxon>Bacillota</taxon>
        <taxon>Bacilli</taxon>
        <taxon>Bacillales</taxon>
        <taxon>Paenibacillaceae</taxon>
        <taxon>Cohnella</taxon>
    </lineage>
</organism>
<dbReference type="EMBL" id="JAPDHZ010000003">
    <property type="protein sequence ID" value="MDG0791427.1"/>
    <property type="molecule type" value="Genomic_DNA"/>
</dbReference>
<dbReference type="InterPro" id="IPR029044">
    <property type="entry name" value="Nucleotide-diphossugar_trans"/>
</dbReference>
<dbReference type="Gene3D" id="3.90.550.10">
    <property type="entry name" value="Spore Coat Polysaccharide Biosynthesis Protein SpsA, Chain A"/>
    <property type="match status" value="1"/>
</dbReference>
<dbReference type="PANTHER" id="PTHR43685:SF2">
    <property type="entry name" value="GLYCOSYLTRANSFERASE 2-LIKE DOMAIN-CONTAINING PROTEIN"/>
    <property type="match status" value="1"/>
</dbReference>
<sequence>MSVKISVAVPTHKRAHYLKETLLSICAQTRVPDEIVVSEDGRDGRTFETVKEVRAMYPKIAFKHIASISDDVRIGQLKNRQQAFRATSGDFVAMLDDDDVWEPQFLASAEAALLSHPACAFVSSNHYFMDDSGRRLIQQSRDFAEYCGRSAMSSRPYEDVLSRTLINNACVFSLQVSLFRRGELERVGFFQPSGGLVPDYMLMLALGARGLSGYFLTDYLGSCRVHSGQQTAKRLENVKSKFEGLAYMIHLFGERLTSEQRRLLVKKYQQTVLEYSIALAHAKQRSAALQMMTRTFNRFGSALPSPKRLAVLLALLLGVRKLRH</sequence>
<reference evidence="2 3" key="1">
    <citation type="submission" date="2022-10" db="EMBL/GenBank/DDBJ databases">
        <title>Comparative genomic analysis of Cohnella hashimotonis sp. nov., isolated from the International Space Station.</title>
        <authorList>
            <person name="Simpson A."/>
            <person name="Venkateswaran K."/>
        </authorList>
    </citation>
    <scope>NUCLEOTIDE SEQUENCE [LARGE SCALE GENOMIC DNA]</scope>
    <source>
        <strain evidence="2 3">DSM 18997</strain>
    </source>
</reference>
<dbReference type="AlphaFoldDB" id="A0A9X4KFZ7"/>
<dbReference type="RefSeq" id="WP_277565307.1">
    <property type="nucleotide sequence ID" value="NZ_JAPDHZ010000003.1"/>
</dbReference>
<comment type="caution">
    <text evidence="2">The sequence shown here is derived from an EMBL/GenBank/DDBJ whole genome shotgun (WGS) entry which is preliminary data.</text>
</comment>
<protein>
    <submittedName>
        <fullName evidence="2">Glycosyltransferase family 2 protein</fullName>
    </submittedName>
</protein>
<evidence type="ECO:0000313" key="3">
    <source>
        <dbReference type="Proteomes" id="UP001153387"/>
    </source>
</evidence>
<gene>
    <name evidence="2" type="ORF">OMP38_11525</name>
</gene>
<dbReference type="PANTHER" id="PTHR43685">
    <property type="entry name" value="GLYCOSYLTRANSFERASE"/>
    <property type="match status" value="1"/>
</dbReference>
<dbReference type="SUPFAM" id="SSF53448">
    <property type="entry name" value="Nucleotide-diphospho-sugar transferases"/>
    <property type="match status" value="1"/>
</dbReference>
<dbReference type="InterPro" id="IPR050834">
    <property type="entry name" value="Glycosyltransf_2"/>
</dbReference>
<feature type="domain" description="Glycosyltransferase 2-like" evidence="1">
    <location>
        <begin position="6"/>
        <end position="182"/>
    </location>
</feature>
<accession>A0A9X4KFZ7</accession>
<name>A0A9X4KFZ7_9BACL</name>
<dbReference type="Proteomes" id="UP001153387">
    <property type="component" value="Unassembled WGS sequence"/>
</dbReference>
<keyword evidence="3" id="KW-1185">Reference proteome</keyword>
<dbReference type="CDD" id="cd00761">
    <property type="entry name" value="Glyco_tranf_GTA_type"/>
    <property type="match status" value="1"/>
</dbReference>